<dbReference type="PANTHER" id="PTHR45717:SF3">
    <property type="entry name" value="OS04G0544400 PROTEIN"/>
    <property type="match status" value="1"/>
</dbReference>
<accession>A0A4Y7K8W3</accession>
<keyword evidence="2" id="KW-0677">Repeat</keyword>
<evidence type="ECO:0000256" key="2">
    <source>
        <dbReference type="ARBA" id="ARBA00022737"/>
    </source>
</evidence>
<feature type="repeat" description="PPR" evidence="3">
    <location>
        <begin position="95"/>
        <end position="129"/>
    </location>
</feature>
<dbReference type="GO" id="GO:0003729">
    <property type="term" value="F:mRNA binding"/>
    <property type="evidence" value="ECO:0007669"/>
    <property type="project" value="UniProtKB-ARBA"/>
</dbReference>
<protein>
    <recommendedName>
        <fullName evidence="6">Pentacotripeptide-repeat region of PRORP domain-containing protein</fullName>
    </recommendedName>
</protein>
<dbReference type="Proteomes" id="UP000316621">
    <property type="component" value="Chromosome 7"/>
</dbReference>
<dbReference type="InterPro" id="IPR011990">
    <property type="entry name" value="TPR-like_helical_dom_sf"/>
</dbReference>
<dbReference type="STRING" id="3469.A0A4Y7K8W3"/>
<dbReference type="FunFam" id="1.25.40.10:FF:000516">
    <property type="entry name" value="Pentatricopeptide repeat-containing protein"/>
    <property type="match status" value="1"/>
</dbReference>
<evidence type="ECO:0000313" key="5">
    <source>
        <dbReference type="Proteomes" id="UP000316621"/>
    </source>
</evidence>
<reference evidence="4 5" key="1">
    <citation type="journal article" date="2018" name="Science">
        <title>The opium poppy genome and morphinan production.</title>
        <authorList>
            <person name="Guo L."/>
            <person name="Winzer T."/>
            <person name="Yang X."/>
            <person name="Li Y."/>
            <person name="Ning Z."/>
            <person name="He Z."/>
            <person name="Teodor R."/>
            <person name="Lu Y."/>
            <person name="Bowser T.A."/>
            <person name="Graham I.A."/>
            <person name="Ye K."/>
        </authorList>
    </citation>
    <scope>NUCLEOTIDE SEQUENCE [LARGE SCALE GENOMIC DNA]</scope>
    <source>
        <strain evidence="5">cv. HN1</strain>
        <tissue evidence="4">Leaves</tissue>
    </source>
</reference>
<evidence type="ECO:0008006" key="6">
    <source>
        <dbReference type="Google" id="ProtNLM"/>
    </source>
</evidence>
<comment type="similarity">
    <text evidence="1">Belongs to the PPR family. P subfamily.</text>
</comment>
<dbReference type="InterPro" id="IPR002885">
    <property type="entry name" value="PPR_rpt"/>
</dbReference>
<dbReference type="FunFam" id="1.25.40.10:FF:000253">
    <property type="entry name" value="Pentatricopeptide repeat-containing protein"/>
    <property type="match status" value="1"/>
</dbReference>
<dbReference type="Pfam" id="PF01535">
    <property type="entry name" value="PPR"/>
    <property type="match status" value="3"/>
</dbReference>
<dbReference type="PROSITE" id="PS51375">
    <property type="entry name" value="PPR"/>
    <property type="match status" value="1"/>
</dbReference>
<dbReference type="EMBL" id="CM010721">
    <property type="protein sequence ID" value="RZC69246.1"/>
    <property type="molecule type" value="Genomic_DNA"/>
</dbReference>
<dbReference type="PANTHER" id="PTHR45717">
    <property type="entry name" value="OS12G0527900 PROTEIN"/>
    <property type="match status" value="1"/>
</dbReference>
<dbReference type="Gene3D" id="1.25.40.10">
    <property type="entry name" value="Tetratricopeptide repeat domain"/>
    <property type="match status" value="3"/>
</dbReference>
<sequence length="453" mass="51947">MMENPSVSGASTVLNRWEEEGKKLTKWELSRVIKELRKYRRFSLALGVYEWIHEQGDRFRVSTSDTAIQLDLISKVHGVLSAEEYFLKLPDTAKDNRTYGALLNAYVQAKMKEKAESLIVDMRDKGYAMHSLPFNVMMTLYMKLKEYEKVIEMITEMLEKNIKMDIYSYNIWVTTCGSMGSVEKMEEVLQRMKLDSSIYPNWTTYSTMATMYMNMGLTEKARDCLKKVESRITARDRIPYHYLLSLYGSLASKEEVYRIWKAYKSNFPSIWNLGYHAMIASLVRLDDIEGAKRIFDEWLSARSTYDPRVSNLIMGWYVKNGLLDEAEAFLENVFEVGGKVNSNTWEILAEGYIAKQQISEALTCMKEAVSAEGAVHWKPKPANISTLLALCDEESDLENKEVLFEVMKQIGCLDNGKITGETESGSNLSSDRSYVDDDDTESNLLLSQIPETL</sequence>
<dbReference type="SUPFAM" id="SSF48452">
    <property type="entry name" value="TPR-like"/>
    <property type="match status" value="1"/>
</dbReference>
<evidence type="ECO:0000313" key="4">
    <source>
        <dbReference type="EMBL" id="RZC69246.1"/>
    </source>
</evidence>
<dbReference type="NCBIfam" id="TIGR00756">
    <property type="entry name" value="PPR"/>
    <property type="match status" value="3"/>
</dbReference>
<keyword evidence="5" id="KW-1185">Reference proteome</keyword>
<dbReference type="AlphaFoldDB" id="A0A4Y7K8W3"/>
<evidence type="ECO:0000256" key="1">
    <source>
        <dbReference type="ARBA" id="ARBA00007626"/>
    </source>
</evidence>
<dbReference type="OMA" id="YDPRICN"/>
<dbReference type="Gramene" id="RZC69246">
    <property type="protein sequence ID" value="RZC69246"/>
    <property type="gene ID" value="C5167_032328"/>
</dbReference>
<name>A0A4Y7K8W3_PAPSO</name>
<dbReference type="GO" id="GO:0005739">
    <property type="term" value="C:mitochondrion"/>
    <property type="evidence" value="ECO:0007669"/>
    <property type="project" value="TreeGrafter"/>
</dbReference>
<dbReference type="Pfam" id="PF13812">
    <property type="entry name" value="PPR_3"/>
    <property type="match status" value="1"/>
</dbReference>
<organism evidence="4 5">
    <name type="scientific">Papaver somniferum</name>
    <name type="common">Opium poppy</name>
    <dbReference type="NCBI Taxonomy" id="3469"/>
    <lineage>
        <taxon>Eukaryota</taxon>
        <taxon>Viridiplantae</taxon>
        <taxon>Streptophyta</taxon>
        <taxon>Embryophyta</taxon>
        <taxon>Tracheophyta</taxon>
        <taxon>Spermatophyta</taxon>
        <taxon>Magnoliopsida</taxon>
        <taxon>Ranunculales</taxon>
        <taxon>Papaveraceae</taxon>
        <taxon>Papaveroideae</taxon>
        <taxon>Papaver</taxon>
    </lineage>
</organism>
<evidence type="ECO:0000256" key="3">
    <source>
        <dbReference type="PROSITE-ProRule" id="PRU00708"/>
    </source>
</evidence>
<proteinExistence type="inferred from homology"/>
<gene>
    <name evidence="4" type="ORF">C5167_032328</name>
</gene>